<dbReference type="AlphaFoldDB" id="H6L8W5"/>
<evidence type="ECO:0000256" key="5">
    <source>
        <dbReference type="SAM" id="SignalP"/>
    </source>
</evidence>
<sequence>MKHFYLFILSAFFSGLSFYSHAQTYTMTNGSITACSGTFYDSGQNSDYSNSEYSVFTICSGSTDEIQLSFSSFELENNYDYLYIYDGNSTSGTLLGTYTGTTSPGTVTSTTGCLTFEFDSDGSFTDPGWQASITCVPDLAGGIVMTNGGTTTCSATFTDDGGLSGNYSNSQTLEYTICPDAANSKVQADFTAFNLEDGYDFLEIFDGNSTAAPSLGTYTDIAGPGLVSATPSNTSGCLTFRFTSDGSVTRDGWEATVTCVNSCQTINSVLVSTSPAADADGIIRLCQGQTLSVVGSGTFSNSGAGATYDWTFGGGGTASGTSASYTYTTEGSYELNLDITDTDGCVNDNVLDQIIEVSTTPTLATTATPEPLCLGESSALDATVAMNTFVFNCAPPVSGTTFLPDGSGVSYSTSTTVDCYPAATTVTAATDIQSICVNMEHSYLGDLQMTIRCPNGQTTDLHTYPGGSSTFLGDPYDDVTSGPGVGYDYCFTNTAADLLVNGPTITSPIEGGNTIAAGDYLPAGSFADLVGCPLNGDWTIEITDNLGSDDGYIFSWQMEFGSSIQAIGSFTPTIASQGWQAAADLSSTSITTADVTPATAGNQCYTYEVVDNFGCSYTIDECVLVNALPTGAISGTTDICDGDNTTLTATGGTTYDWDNGLPTGANQTVSPLNTTTYNVTVTDANGCTTTAAETVNVTYNSTTPTMAPITGTFCPNTDVVLSAAGGTAGTASDIYWYSGPNGTGTLLGIGSSINYTIPSGGSTVYVRREGSCNSTADDSQPILAKDYIYALNGTSSNTYCTDNMGWHHFYNGNEIIFSVRGDLSGAPAGYPIATIYDNGAYYQQTQGPATAADCATAGNPGEERFEMERSWNLDFGGGAPIGGYEVRFYYEPAEKAAIEMAAANWIASYPACAYTYKYATPNGFYWFKNSGSNYLAPTYDDTHYSGTVGATTNGVNYSEWTGIPGFSGGSGAIILIPDPLLNTDWSYLRAAAVGQIHRIYWGVAQEAEVTHYVVERSADGINFSDMLEVAAQGPSASELDYTADDVAPLTGMNYYRVRSFLANGESELSEVLALNFARPDQLAASFFPNPTQSELFYQVEGNMQETVDIQLFDLLGKKIFSQLVQIQSGQNQLQINLPENLPAGNYLIRAQHLESARSYTDKIQID</sequence>
<keyword evidence="4" id="KW-1015">Disulfide bond</keyword>
<evidence type="ECO:0000256" key="2">
    <source>
        <dbReference type="ARBA" id="ARBA00022737"/>
    </source>
</evidence>
<dbReference type="PROSITE" id="PS51829">
    <property type="entry name" value="P_HOMO_B"/>
    <property type="match status" value="1"/>
</dbReference>
<evidence type="ECO:0000313" key="9">
    <source>
        <dbReference type="EMBL" id="AFC26921.1"/>
    </source>
</evidence>
<keyword evidence="2" id="KW-0677">Repeat</keyword>
<organism evidence="9 10">
    <name type="scientific">Saprospira grandis (strain Lewin)</name>
    <dbReference type="NCBI Taxonomy" id="984262"/>
    <lineage>
        <taxon>Bacteria</taxon>
        <taxon>Pseudomonadati</taxon>
        <taxon>Bacteroidota</taxon>
        <taxon>Saprospiria</taxon>
        <taxon>Saprospirales</taxon>
        <taxon>Saprospiraceae</taxon>
        <taxon>Saprospira</taxon>
    </lineage>
</organism>
<keyword evidence="1" id="KW-0645">Protease</keyword>
<dbReference type="Proteomes" id="UP000007519">
    <property type="component" value="Chromosome"/>
</dbReference>
<dbReference type="EMBL" id="CP002831">
    <property type="protein sequence ID" value="AFC26921.1"/>
    <property type="molecule type" value="Genomic_DNA"/>
</dbReference>
<evidence type="ECO:0000256" key="1">
    <source>
        <dbReference type="ARBA" id="ARBA00022670"/>
    </source>
</evidence>
<dbReference type="SUPFAM" id="SSF49854">
    <property type="entry name" value="Spermadhesin, CUB domain"/>
    <property type="match status" value="2"/>
</dbReference>
<dbReference type="CDD" id="cd00041">
    <property type="entry name" value="CUB"/>
    <property type="match status" value="2"/>
</dbReference>
<dbReference type="InterPro" id="IPR000859">
    <property type="entry name" value="CUB_dom"/>
</dbReference>
<dbReference type="KEGG" id="sgn:SGRA_4206"/>
<dbReference type="Pfam" id="PF18962">
    <property type="entry name" value="Por_Secre_tail"/>
    <property type="match status" value="1"/>
</dbReference>
<dbReference type="InterPro" id="IPR022409">
    <property type="entry name" value="PKD/Chitinase_dom"/>
</dbReference>
<feature type="domain" description="P/Homo B" evidence="8">
    <location>
        <begin position="383"/>
        <end position="572"/>
    </location>
</feature>
<protein>
    <submittedName>
        <fullName evidence="9">Iron-regulated protein FrpC</fullName>
    </submittedName>
</protein>
<dbReference type="NCBIfam" id="TIGR04183">
    <property type="entry name" value="Por_Secre_tail"/>
    <property type="match status" value="1"/>
</dbReference>
<dbReference type="HOGENOM" id="CLU_274631_0_0_10"/>
<dbReference type="Gene3D" id="2.60.40.10">
    <property type="entry name" value="Immunoglobulins"/>
    <property type="match status" value="1"/>
</dbReference>
<gene>
    <name evidence="9" type="ordered locus">SGRA_4206</name>
</gene>
<dbReference type="InterPro" id="IPR026444">
    <property type="entry name" value="Secre_tail"/>
</dbReference>
<dbReference type="InterPro" id="IPR035986">
    <property type="entry name" value="PKD_dom_sf"/>
</dbReference>
<dbReference type="InterPro" id="IPR002884">
    <property type="entry name" value="P_dom"/>
</dbReference>
<dbReference type="Gene3D" id="2.60.120.290">
    <property type="entry name" value="Spermadhesin, CUB domain"/>
    <property type="match status" value="2"/>
</dbReference>
<keyword evidence="10" id="KW-1185">Reference proteome</keyword>
<dbReference type="OrthoDB" id="9765926at2"/>
<dbReference type="STRING" id="984262.SGRA_4206"/>
<name>H6L8W5_SAPGL</name>
<evidence type="ECO:0000259" key="7">
    <source>
        <dbReference type="PROSITE" id="PS50093"/>
    </source>
</evidence>
<reference evidence="9 10" key="1">
    <citation type="journal article" date="2012" name="Stand. Genomic Sci.">
        <title>Complete genome sequencing and analysis of Saprospira grandis str. Lewin, a predatory marine bacterium.</title>
        <authorList>
            <person name="Saw J.H."/>
            <person name="Yuryev A."/>
            <person name="Kanbe M."/>
            <person name="Hou S."/>
            <person name="Young A.G."/>
            <person name="Aizawa S."/>
            <person name="Alam M."/>
        </authorList>
    </citation>
    <scope>NUCLEOTIDE SEQUENCE [LARGE SCALE GENOMIC DNA]</scope>
    <source>
        <strain evidence="9 10">Lewin</strain>
    </source>
</reference>
<feature type="signal peptide" evidence="5">
    <location>
        <begin position="1"/>
        <end position="22"/>
    </location>
</feature>
<dbReference type="PROSITE" id="PS50093">
    <property type="entry name" value="PKD"/>
    <property type="match status" value="1"/>
</dbReference>
<keyword evidence="5" id="KW-0732">Signal</keyword>
<dbReference type="InterPro" id="IPR000601">
    <property type="entry name" value="PKD_dom"/>
</dbReference>
<evidence type="ECO:0000256" key="3">
    <source>
        <dbReference type="ARBA" id="ARBA00022801"/>
    </source>
</evidence>
<dbReference type="SMART" id="SM00042">
    <property type="entry name" value="CUB"/>
    <property type="match status" value="2"/>
</dbReference>
<evidence type="ECO:0000313" key="10">
    <source>
        <dbReference type="Proteomes" id="UP000007519"/>
    </source>
</evidence>
<feature type="domain" description="CUB" evidence="6">
    <location>
        <begin position="140"/>
        <end position="260"/>
    </location>
</feature>
<dbReference type="PROSITE" id="PS01180">
    <property type="entry name" value="CUB"/>
    <property type="match status" value="2"/>
</dbReference>
<keyword evidence="3" id="KW-0378">Hydrolase</keyword>
<dbReference type="PANTHER" id="PTHR24251">
    <property type="entry name" value="OVOCHYMASE-RELATED"/>
    <property type="match status" value="1"/>
</dbReference>
<dbReference type="Pfam" id="PF18911">
    <property type="entry name" value="PKD_4"/>
    <property type="match status" value="1"/>
</dbReference>
<evidence type="ECO:0000259" key="8">
    <source>
        <dbReference type="PROSITE" id="PS51829"/>
    </source>
</evidence>
<dbReference type="GO" id="GO:0004252">
    <property type="term" value="F:serine-type endopeptidase activity"/>
    <property type="evidence" value="ECO:0007669"/>
    <property type="project" value="InterPro"/>
</dbReference>
<feature type="chain" id="PRO_5003604965" evidence="5">
    <location>
        <begin position="23"/>
        <end position="1166"/>
    </location>
</feature>
<dbReference type="Gene3D" id="2.60.120.260">
    <property type="entry name" value="Galactose-binding domain-like"/>
    <property type="match status" value="1"/>
</dbReference>
<dbReference type="Pfam" id="PF00431">
    <property type="entry name" value="CUB"/>
    <property type="match status" value="2"/>
</dbReference>
<evidence type="ECO:0000259" key="6">
    <source>
        <dbReference type="PROSITE" id="PS01180"/>
    </source>
</evidence>
<dbReference type="InterPro" id="IPR008979">
    <property type="entry name" value="Galactose-bd-like_sf"/>
</dbReference>
<proteinExistence type="predicted"/>
<evidence type="ECO:0000256" key="4">
    <source>
        <dbReference type="ARBA" id="ARBA00023157"/>
    </source>
</evidence>
<dbReference type="SUPFAM" id="SSF49299">
    <property type="entry name" value="PKD domain"/>
    <property type="match status" value="1"/>
</dbReference>
<dbReference type="GO" id="GO:0006508">
    <property type="term" value="P:proteolysis"/>
    <property type="evidence" value="ECO:0007669"/>
    <property type="project" value="UniProtKB-KW"/>
</dbReference>
<dbReference type="PROSITE" id="PS51257">
    <property type="entry name" value="PROKAR_LIPOPROTEIN"/>
    <property type="match status" value="1"/>
</dbReference>
<feature type="domain" description="PKD" evidence="7">
    <location>
        <begin position="300"/>
        <end position="344"/>
    </location>
</feature>
<dbReference type="InterPro" id="IPR013783">
    <property type="entry name" value="Ig-like_fold"/>
</dbReference>
<dbReference type="SUPFAM" id="SSF49785">
    <property type="entry name" value="Galactose-binding domain-like"/>
    <property type="match status" value="1"/>
</dbReference>
<dbReference type="RefSeq" id="WP_015694496.1">
    <property type="nucleotide sequence ID" value="NC_016940.1"/>
</dbReference>
<dbReference type="InterPro" id="IPR035914">
    <property type="entry name" value="Sperma_CUB_dom_sf"/>
</dbReference>
<accession>H6L8W5</accession>
<feature type="domain" description="CUB" evidence="6">
    <location>
        <begin position="35"/>
        <end position="136"/>
    </location>
</feature>
<dbReference type="eggNOG" id="COG4935">
    <property type="taxonomic scope" value="Bacteria"/>
</dbReference>
<dbReference type="SMART" id="SM00089">
    <property type="entry name" value="PKD"/>
    <property type="match status" value="1"/>
</dbReference>